<keyword evidence="1" id="KW-0812">Transmembrane</keyword>
<keyword evidence="1" id="KW-0472">Membrane</keyword>
<dbReference type="EMBL" id="LAZR01023281">
    <property type="protein sequence ID" value="KKL79048.1"/>
    <property type="molecule type" value="Genomic_DNA"/>
</dbReference>
<accession>A0A0F9EY68</accession>
<evidence type="ECO:0000313" key="2">
    <source>
        <dbReference type="EMBL" id="KKL79048.1"/>
    </source>
</evidence>
<gene>
    <name evidence="2" type="ORF">LCGC14_2018760</name>
</gene>
<comment type="caution">
    <text evidence="2">The sequence shown here is derived from an EMBL/GenBank/DDBJ whole genome shotgun (WGS) entry which is preliminary data.</text>
</comment>
<proteinExistence type="predicted"/>
<reference evidence="2" key="1">
    <citation type="journal article" date="2015" name="Nature">
        <title>Complex archaea that bridge the gap between prokaryotes and eukaryotes.</title>
        <authorList>
            <person name="Spang A."/>
            <person name="Saw J.H."/>
            <person name="Jorgensen S.L."/>
            <person name="Zaremba-Niedzwiedzka K."/>
            <person name="Martijn J."/>
            <person name="Lind A.E."/>
            <person name="van Eijk R."/>
            <person name="Schleper C."/>
            <person name="Guy L."/>
            <person name="Ettema T.J."/>
        </authorList>
    </citation>
    <scope>NUCLEOTIDE SEQUENCE</scope>
</reference>
<dbReference type="AlphaFoldDB" id="A0A0F9EY68"/>
<keyword evidence="1" id="KW-1133">Transmembrane helix</keyword>
<protein>
    <submittedName>
        <fullName evidence="2">Uncharacterized protein</fullName>
    </submittedName>
</protein>
<evidence type="ECO:0000256" key="1">
    <source>
        <dbReference type="SAM" id="Phobius"/>
    </source>
</evidence>
<organism evidence="2">
    <name type="scientific">marine sediment metagenome</name>
    <dbReference type="NCBI Taxonomy" id="412755"/>
    <lineage>
        <taxon>unclassified sequences</taxon>
        <taxon>metagenomes</taxon>
        <taxon>ecological metagenomes</taxon>
    </lineage>
</organism>
<feature type="transmembrane region" description="Helical" evidence="1">
    <location>
        <begin position="34"/>
        <end position="58"/>
    </location>
</feature>
<name>A0A0F9EY68_9ZZZZ</name>
<sequence>MKRTKKIHNKNLPPRIPLFPGITIWLLLDRINAPGWAWGAAGLFFLLLLIVSTAEFFTSKLTDIFEDKKE</sequence>